<dbReference type="GO" id="GO:0009099">
    <property type="term" value="P:L-valine biosynthetic process"/>
    <property type="evidence" value="ECO:0007669"/>
    <property type="project" value="TreeGrafter"/>
</dbReference>
<evidence type="ECO:0000259" key="6">
    <source>
        <dbReference type="Pfam" id="PF02775"/>
    </source>
</evidence>
<dbReference type="InterPro" id="IPR011766">
    <property type="entry name" value="TPP_enzyme_TPP-bd"/>
</dbReference>
<dbReference type="Gene3D" id="3.40.50.970">
    <property type="match status" value="2"/>
</dbReference>
<sequence length="567" mass="60534">MVLSESTDSQVISVSDAIARTLAQHIDAFFGLMGNGNAYFVDALERINTPIFEVRHEVATVASADAYHRVSGKIAAATTTYGAGFTNTLTALAEAAQARIPLILVVGDEPSSGRRPWDVNQEALTTAVGARYMGVNQHDAAAVALRAFVTARDERVPVVLAIPYDISATPFEGVLTEDSLPPVRAVKRLDQEHIEHIVQAILASRNPLILAGRGAKNAATAVRSLASFLGAKVATTAPARGLFNRRSTEDSFVDLGVCGGFAATGAAEEIRGADLVLVMGAGLNQFTRAFGEAFSPEATIIQIDLAPEKTHQSVDNFYQCAIEGAAPQLLQALLDQEAQKIAQPETIARIQARRKQASSYSEESDLTRREMGSELAPDGRLDPRALLGELNRLIPKNRTVIVDGGHFIGWPNMFMDLPGADHMVMVGTAYQSIGLGFPSAAGAAVGRPDSLPVLFCGDGGGLMGIADAETFMRIAGRGVVVVMNDAAYGAEVHQYVSKGLAERPVLIPDINFAGMLEALGAQATVVRRHQDLAAFERWITLEEDGVFVLDCRVSKDVIAPYMRELIA</sequence>
<dbReference type="EMBL" id="JACHDR010000001">
    <property type="protein sequence ID" value="MBB5511827.1"/>
    <property type="molecule type" value="Genomic_DNA"/>
</dbReference>
<evidence type="ECO:0000313" key="9">
    <source>
        <dbReference type="Proteomes" id="UP000580797"/>
    </source>
</evidence>
<proteinExistence type="inferred from homology"/>
<name>A0A7W8TRZ7_9MICC</name>
<evidence type="ECO:0000259" key="5">
    <source>
        <dbReference type="Pfam" id="PF00205"/>
    </source>
</evidence>
<feature type="domain" description="Thiamine pyrophosphate enzyme TPP-binding" evidence="6">
    <location>
        <begin position="405"/>
        <end position="551"/>
    </location>
</feature>
<dbReference type="GO" id="GO:0000287">
    <property type="term" value="F:magnesium ion binding"/>
    <property type="evidence" value="ECO:0007669"/>
    <property type="project" value="InterPro"/>
</dbReference>
<keyword evidence="2 3" id="KW-0786">Thiamine pyrophosphate</keyword>
<evidence type="ECO:0000256" key="2">
    <source>
        <dbReference type="ARBA" id="ARBA00023052"/>
    </source>
</evidence>
<dbReference type="CDD" id="cd00568">
    <property type="entry name" value="TPP_enzymes"/>
    <property type="match status" value="1"/>
</dbReference>
<evidence type="ECO:0000256" key="1">
    <source>
        <dbReference type="ARBA" id="ARBA00007812"/>
    </source>
</evidence>
<evidence type="ECO:0000259" key="7">
    <source>
        <dbReference type="Pfam" id="PF02776"/>
    </source>
</evidence>
<dbReference type="Pfam" id="PF00205">
    <property type="entry name" value="TPP_enzyme_M"/>
    <property type="match status" value="1"/>
</dbReference>
<dbReference type="GO" id="GO:0050660">
    <property type="term" value="F:flavin adenine dinucleotide binding"/>
    <property type="evidence" value="ECO:0007669"/>
    <property type="project" value="TreeGrafter"/>
</dbReference>
<dbReference type="PANTHER" id="PTHR18968:SF13">
    <property type="entry name" value="ACETOLACTATE SYNTHASE CATALYTIC SUBUNIT, MITOCHONDRIAL"/>
    <property type="match status" value="1"/>
</dbReference>
<comment type="similarity">
    <text evidence="1 3">Belongs to the TPP enzyme family.</text>
</comment>
<dbReference type="InterPro" id="IPR045229">
    <property type="entry name" value="TPP_enz"/>
</dbReference>
<accession>A0A7W8TRZ7</accession>
<comment type="caution">
    <text evidence="8">The sequence shown here is derived from an EMBL/GenBank/DDBJ whole genome shotgun (WGS) entry which is preliminary data.</text>
</comment>
<gene>
    <name evidence="8" type="ORF">HD598_000514</name>
</gene>
<dbReference type="Proteomes" id="UP000580797">
    <property type="component" value="Unassembled WGS sequence"/>
</dbReference>
<dbReference type="InterPro" id="IPR012001">
    <property type="entry name" value="Thiamin_PyroP_enz_TPP-bd_dom"/>
</dbReference>
<dbReference type="InterPro" id="IPR029035">
    <property type="entry name" value="DHS-like_NAD/FAD-binding_dom"/>
</dbReference>
<dbReference type="GO" id="GO:0005948">
    <property type="term" value="C:acetolactate synthase complex"/>
    <property type="evidence" value="ECO:0007669"/>
    <property type="project" value="TreeGrafter"/>
</dbReference>
<protein>
    <submittedName>
        <fullName evidence="8">Thiamine pyrophosphate-dependent acetolactate synthase large subunit-like protein</fullName>
    </submittedName>
</protein>
<feature type="domain" description="Thiamine pyrophosphate enzyme central" evidence="5">
    <location>
        <begin position="194"/>
        <end position="333"/>
    </location>
</feature>
<dbReference type="GO" id="GO:0003984">
    <property type="term" value="F:acetolactate synthase activity"/>
    <property type="evidence" value="ECO:0007669"/>
    <property type="project" value="TreeGrafter"/>
</dbReference>
<dbReference type="SUPFAM" id="SSF52467">
    <property type="entry name" value="DHS-like NAD/FAD-binding domain"/>
    <property type="match status" value="1"/>
</dbReference>
<feature type="compositionally biased region" description="Basic and acidic residues" evidence="4">
    <location>
        <begin position="365"/>
        <end position="377"/>
    </location>
</feature>
<dbReference type="Gene3D" id="3.40.50.1220">
    <property type="entry name" value="TPP-binding domain"/>
    <property type="match status" value="1"/>
</dbReference>
<dbReference type="SUPFAM" id="SSF52518">
    <property type="entry name" value="Thiamin diphosphate-binding fold (THDP-binding)"/>
    <property type="match status" value="2"/>
</dbReference>
<dbReference type="InterPro" id="IPR012000">
    <property type="entry name" value="Thiamin_PyroP_enz_cen_dom"/>
</dbReference>
<dbReference type="Pfam" id="PF02775">
    <property type="entry name" value="TPP_enzyme_C"/>
    <property type="match status" value="1"/>
</dbReference>
<evidence type="ECO:0000313" key="8">
    <source>
        <dbReference type="EMBL" id="MBB5511827.1"/>
    </source>
</evidence>
<dbReference type="GO" id="GO:0009097">
    <property type="term" value="P:isoleucine biosynthetic process"/>
    <property type="evidence" value="ECO:0007669"/>
    <property type="project" value="TreeGrafter"/>
</dbReference>
<feature type="domain" description="Thiamine pyrophosphate enzyme N-terminal TPP-binding" evidence="7">
    <location>
        <begin position="13"/>
        <end position="115"/>
    </location>
</feature>
<dbReference type="Pfam" id="PF02776">
    <property type="entry name" value="TPP_enzyme_N"/>
    <property type="match status" value="1"/>
</dbReference>
<dbReference type="CDD" id="cd07035">
    <property type="entry name" value="TPP_PYR_POX_like"/>
    <property type="match status" value="1"/>
</dbReference>
<organism evidence="8 9">
    <name type="scientific">Neomicrococcus aestuarii</name>
    <dbReference type="NCBI Taxonomy" id="556325"/>
    <lineage>
        <taxon>Bacteria</taxon>
        <taxon>Bacillati</taxon>
        <taxon>Actinomycetota</taxon>
        <taxon>Actinomycetes</taxon>
        <taxon>Micrococcales</taxon>
        <taxon>Micrococcaceae</taxon>
        <taxon>Neomicrococcus</taxon>
    </lineage>
</organism>
<feature type="region of interest" description="Disordered" evidence="4">
    <location>
        <begin position="353"/>
        <end position="377"/>
    </location>
</feature>
<reference evidence="8 9" key="1">
    <citation type="submission" date="2020-08" db="EMBL/GenBank/DDBJ databases">
        <title>Sequencing the genomes of 1000 actinobacteria strains.</title>
        <authorList>
            <person name="Klenk H.-P."/>
        </authorList>
    </citation>
    <scope>NUCLEOTIDE SEQUENCE [LARGE SCALE GENOMIC DNA]</scope>
    <source>
        <strain evidence="8 9">DSM 105783</strain>
    </source>
</reference>
<evidence type="ECO:0000256" key="3">
    <source>
        <dbReference type="RuleBase" id="RU362132"/>
    </source>
</evidence>
<dbReference type="AlphaFoldDB" id="A0A7W8TRZ7"/>
<dbReference type="PANTHER" id="PTHR18968">
    <property type="entry name" value="THIAMINE PYROPHOSPHATE ENZYMES"/>
    <property type="match status" value="1"/>
</dbReference>
<dbReference type="InterPro" id="IPR029061">
    <property type="entry name" value="THDP-binding"/>
</dbReference>
<evidence type="ECO:0000256" key="4">
    <source>
        <dbReference type="SAM" id="MobiDB-lite"/>
    </source>
</evidence>
<dbReference type="GO" id="GO:0030976">
    <property type="term" value="F:thiamine pyrophosphate binding"/>
    <property type="evidence" value="ECO:0007669"/>
    <property type="project" value="InterPro"/>
</dbReference>
<dbReference type="RefSeq" id="WP_311538925.1">
    <property type="nucleotide sequence ID" value="NZ_BAAARH010000006.1"/>
</dbReference>